<feature type="domain" description="MacB-like periplasmic core" evidence="8">
    <location>
        <begin position="92"/>
        <end position="308"/>
    </location>
</feature>
<organism evidence="9">
    <name type="scientific">Roseihalotalea indica</name>
    <dbReference type="NCBI Taxonomy" id="2867963"/>
    <lineage>
        <taxon>Bacteria</taxon>
        <taxon>Pseudomonadati</taxon>
        <taxon>Bacteroidota</taxon>
        <taxon>Cytophagia</taxon>
        <taxon>Cytophagales</taxon>
        <taxon>Catalimonadaceae</taxon>
        <taxon>Roseihalotalea</taxon>
    </lineage>
</organism>
<dbReference type="Pfam" id="PF02687">
    <property type="entry name" value="FtsX"/>
    <property type="match status" value="2"/>
</dbReference>
<feature type="transmembrane region" description="Helical" evidence="6">
    <location>
        <begin position="488"/>
        <end position="512"/>
    </location>
</feature>
<dbReference type="EMBL" id="CP120682">
    <property type="protein sequence ID" value="WKN35708.1"/>
    <property type="molecule type" value="Genomic_DNA"/>
</dbReference>
<protein>
    <submittedName>
        <fullName evidence="9">ABC transporter permease</fullName>
    </submittedName>
</protein>
<dbReference type="InterPro" id="IPR003838">
    <property type="entry name" value="ABC3_permease_C"/>
</dbReference>
<evidence type="ECO:0000259" key="7">
    <source>
        <dbReference type="Pfam" id="PF02687"/>
    </source>
</evidence>
<keyword evidence="4 6" id="KW-1133">Transmembrane helix</keyword>
<keyword evidence="3 6" id="KW-0812">Transmembrane</keyword>
<keyword evidence="5 6" id="KW-0472">Membrane</keyword>
<dbReference type="PANTHER" id="PTHR30572">
    <property type="entry name" value="MEMBRANE COMPONENT OF TRANSPORTER-RELATED"/>
    <property type="match status" value="1"/>
</dbReference>
<evidence type="ECO:0000256" key="3">
    <source>
        <dbReference type="ARBA" id="ARBA00022692"/>
    </source>
</evidence>
<feature type="transmembrane region" description="Helical" evidence="6">
    <location>
        <begin position="86"/>
        <end position="107"/>
    </location>
</feature>
<feature type="transmembrane region" description="Helical" evidence="6">
    <location>
        <begin position="805"/>
        <end position="824"/>
    </location>
</feature>
<dbReference type="GO" id="GO:0005886">
    <property type="term" value="C:plasma membrane"/>
    <property type="evidence" value="ECO:0007669"/>
    <property type="project" value="UniProtKB-SubCell"/>
</dbReference>
<feature type="transmembrane region" description="Helical" evidence="6">
    <location>
        <begin position="839"/>
        <end position="862"/>
    </location>
</feature>
<name>A0AA49JCJ0_9BACT</name>
<evidence type="ECO:0000259" key="8">
    <source>
        <dbReference type="Pfam" id="PF12704"/>
    </source>
</evidence>
<evidence type="ECO:0000313" key="9">
    <source>
        <dbReference type="EMBL" id="WKN35708.1"/>
    </source>
</evidence>
<dbReference type="InterPro" id="IPR025857">
    <property type="entry name" value="MacB_PCD"/>
</dbReference>
<reference evidence="9" key="1">
    <citation type="journal article" date="2023" name="Comput. Struct. Biotechnol. J.">
        <title>Discovery of a novel marine Bacteroidetes with a rich repertoire of carbohydrate-active enzymes.</title>
        <authorList>
            <person name="Chen B."/>
            <person name="Liu G."/>
            <person name="Chen Q."/>
            <person name="Wang H."/>
            <person name="Liu L."/>
            <person name="Tang K."/>
        </authorList>
    </citation>
    <scope>NUCLEOTIDE SEQUENCE</scope>
    <source>
        <strain evidence="9">TK19036</strain>
    </source>
</reference>
<accession>A0AA49JCJ0</accession>
<dbReference type="InterPro" id="IPR047699">
    <property type="entry name" value="Permease_put_prefix"/>
</dbReference>
<feature type="domain" description="ABC3 transporter permease C-terminal" evidence="7">
    <location>
        <begin position="355"/>
        <end position="467"/>
    </location>
</feature>
<feature type="domain" description="MacB-like periplasmic core" evidence="8">
    <location>
        <begin position="561"/>
        <end position="698"/>
    </location>
</feature>
<dbReference type="InterPro" id="IPR050250">
    <property type="entry name" value="Macrolide_Exporter_MacB"/>
</dbReference>
<feature type="transmembrane region" description="Helical" evidence="6">
    <location>
        <begin position="753"/>
        <end position="778"/>
    </location>
</feature>
<evidence type="ECO:0000256" key="1">
    <source>
        <dbReference type="ARBA" id="ARBA00004651"/>
    </source>
</evidence>
<keyword evidence="2" id="KW-1003">Cell membrane</keyword>
<evidence type="ECO:0000256" key="4">
    <source>
        <dbReference type="ARBA" id="ARBA00022989"/>
    </source>
</evidence>
<comment type="subcellular location">
    <subcellularLocation>
        <location evidence="1">Cell membrane</location>
        <topology evidence="1">Multi-pass membrane protein</topology>
    </subcellularLocation>
</comment>
<dbReference type="GO" id="GO:0022857">
    <property type="term" value="F:transmembrane transporter activity"/>
    <property type="evidence" value="ECO:0007669"/>
    <property type="project" value="TreeGrafter"/>
</dbReference>
<evidence type="ECO:0000256" key="2">
    <source>
        <dbReference type="ARBA" id="ARBA00022475"/>
    </source>
</evidence>
<dbReference type="Pfam" id="PF12704">
    <property type="entry name" value="MacB_PCD"/>
    <property type="match status" value="2"/>
</dbReference>
<reference evidence="9" key="2">
    <citation type="journal article" date="2024" name="Antonie Van Leeuwenhoek">
        <title>Roseihalotalea indica gen. nov., sp. nov., a halophilic Bacteroidetes from mesopelagic Southwest Indian Ocean with higher carbohydrate metabolic potential.</title>
        <authorList>
            <person name="Chen B."/>
            <person name="Zhang M."/>
            <person name="Lin D."/>
            <person name="Ye J."/>
            <person name="Tang K."/>
        </authorList>
    </citation>
    <scope>NUCLEOTIDE SEQUENCE</scope>
    <source>
        <strain evidence="9">TK19036</strain>
    </source>
</reference>
<feature type="transmembrane region" description="Helical" evidence="6">
    <location>
        <begin position="351"/>
        <end position="371"/>
    </location>
</feature>
<evidence type="ECO:0000256" key="6">
    <source>
        <dbReference type="SAM" id="Phobius"/>
    </source>
</evidence>
<dbReference type="NCBIfam" id="NF038404">
    <property type="entry name" value="perm_prefix_2"/>
    <property type="match status" value="1"/>
</dbReference>
<proteinExistence type="predicted"/>
<evidence type="ECO:0000256" key="5">
    <source>
        <dbReference type="ARBA" id="ARBA00023136"/>
    </source>
</evidence>
<sequence length="876" mass="99209">MIKRLAHRFFQWYCHPDYYDEIVGDLEEIYQRNVANGGQGAQWKYLLQVLGLFRPGLIRSFSHYPLINLPMFRNYFKISLRNLLRYKLFATINILGLAVGLAAFLLINEYIRFEESYDGFFTDAGQIYRLSTVQVVNDEIGVKDAMTYHPAAKVLHDELPEVEETTVTYKFGELIFRQDDRLISEKQVIAADANFFSVFDYQVLQGSPNDMLAEPNTLVLTQSKAESYFGDQDPVGQTLEILGRFNQSFKVTGVIQDIPENTHYKFDMLISDESIKEQYENDDWNGFNYYSYIKLKPQASIAEVEDKLVGLSKKYLGEGGMRFNIFPVTDIHLQSDYTFEAEIPGSEKAVAFTRIIALFILFIAWINYVNLSTARAVNRAKEVGLRKVVGAYKIQLIGQFLFEALLVNFLASLIALLISELSLPYFRQLVGQDFLPHVWNQPPFLYSLLIFFVVGSIASGFYPALVLSGFKPVAVLKGKYRNTKSGALLRKGLVVVQFTASVVLIAGTFIVYQQLRYMQGKDLGISTDYVVGVNMPRGQNNEESRERITTQIQSFKDALRQHSAIETVGGTSNLPGGDGSDINSNAGKLRIVGLTDRQTGTTYLQFNDEDFLDAVNMQLLYGRNFDRNRVADSLVVMVNQAFLRKFNISDDGSVLNEYIQFGEDDMNRKFEIIGVVKDFNRTSLKSSVEPTLYFPDYAPDASVVKLNPEQYQEGLAYMQETWAEFFPDTPLNYTFLDDRFAALYEQDRRFGEIFGTLSVLAILIAILGLFGLSSFMAVQRTTEVGVRKVLGASVPNIIGIFYKDFLVLLGIAGLIGIPATYFGMNTWLENYAYRIDFPWLIAVLAIGIVMVFALMTVGYQVYQVAILDPAKTLKEE</sequence>
<feature type="domain" description="ABC3 transporter permease C-terminal" evidence="7">
    <location>
        <begin position="756"/>
        <end position="866"/>
    </location>
</feature>
<feature type="transmembrane region" description="Helical" evidence="6">
    <location>
        <begin position="396"/>
        <end position="418"/>
    </location>
</feature>
<gene>
    <name evidence="9" type="ORF">K4G66_25395</name>
</gene>
<feature type="transmembrane region" description="Helical" evidence="6">
    <location>
        <begin position="444"/>
        <end position="467"/>
    </location>
</feature>
<dbReference type="PANTHER" id="PTHR30572:SF18">
    <property type="entry name" value="ABC-TYPE MACROLIDE FAMILY EXPORT SYSTEM PERMEASE COMPONENT 2"/>
    <property type="match status" value="1"/>
</dbReference>
<dbReference type="AlphaFoldDB" id="A0AA49JCJ0"/>